<dbReference type="EMBL" id="MN739520">
    <property type="protein sequence ID" value="QHT10418.1"/>
    <property type="molecule type" value="Genomic_DNA"/>
</dbReference>
<feature type="transmembrane region" description="Helical" evidence="1">
    <location>
        <begin position="155"/>
        <end position="180"/>
    </location>
</feature>
<keyword evidence="1" id="KW-0472">Membrane</keyword>
<organism evidence="2">
    <name type="scientific">viral metagenome</name>
    <dbReference type="NCBI Taxonomy" id="1070528"/>
    <lineage>
        <taxon>unclassified sequences</taxon>
        <taxon>metagenomes</taxon>
        <taxon>organismal metagenomes</taxon>
    </lineage>
</organism>
<name>A0A6C0D0Y1_9ZZZZ</name>
<feature type="transmembrane region" description="Helical" evidence="1">
    <location>
        <begin position="268"/>
        <end position="286"/>
    </location>
</feature>
<sequence length="288" mass="33983">MTKLFTYHDPYRIHAISGSITLLHFIYRTYCIIRYSEAFPSISNTTISQILNSKYMTFIHAGLYASAYIPHIPSKRNLQNPMIWPEFRIHNTIFGMRHILATCFPNIYFRIFLVFISMYSADLTTKHFGSIDQRTTNAMPYPKIDELDMQRTKKFYAVAQFHATALSVIGSETLTYYPLLALQMSPLLMTLVRKGMISCYTYHLVYSIALLSMYLIVLLNVKPAYITGFIAYKLRFNTKMNKYLIWTISLSFGLLIHFNEWMNFKYLYINQIYAIIYQLYSLKWLIKY</sequence>
<keyword evidence="1" id="KW-1133">Transmembrane helix</keyword>
<evidence type="ECO:0000256" key="1">
    <source>
        <dbReference type="SAM" id="Phobius"/>
    </source>
</evidence>
<reference evidence="2" key="1">
    <citation type="journal article" date="2020" name="Nature">
        <title>Giant virus diversity and host interactions through global metagenomics.</title>
        <authorList>
            <person name="Schulz F."/>
            <person name="Roux S."/>
            <person name="Paez-Espino D."/>
            <person name="Jungbluth S."/>
            <person name="Walsh D.A."/>
            <person name="Denef V.J."/>
            <person name="McMahon K.D."/>
            <person name="Konstantinidis K.T."/>
            <person name="Eloe-Fadrosh E.A."/>
            <person name="Kyrpides N.C."/>
            <person name="Woyke T."/>
        </authorList>
    </citation>
    <scope>NUCLEOTIDE SEQUENCE</scope>
    <source>
        <strain evidence="2">GVMAG-M-3300023174-107</strain>
    </source>
</reference>
<accession>A0A6C0D0Y1</accession>
<dbReference type="AlphaFoldDB" id="A0A6C0D0Y1"/>
<feature type="transmembrane region" description="Helical" evidence="1">
    <location>
        <begin position="200"/>
        <end position="222"/>
    </location>
</feature>
<feature type="transmembrane region" description="Helical" evidence="1">
    <location>
        <begin position="243"/>
        <end position="262"/>
    </location>
</feature>
<proteinExistence type="predicted"/>
<evidence type="ECO:0000313" key="2">
    <source>
        <dbReference type="EMBL" id="QHT10418.1"/>
    </source>
</evidence>
<protein>
    <submittedName>
        <fullName evidence="2">Uncharacterized protein</fullName>
    </submittedName>
</protein>
<keyword evidence="1" id="KW-0812">Transmembrane</keyword>